<sequence>MAQGLKLLLNGDDSGHGAEIIGLLTNAEHLECMVAFAKSSASNAFLKPLEHAITRGMTARMAVGLSLFVTDPAMLYELLKLQKEYKNKLEFFLSTTDATFHPKVYAVREPEGHRVIVGSANLTAGGFSKNYEASVVVNDLDGELMASVQEHFSGLIESGALTRATKARIDAYAKLHSVHEAWRKMASRRAEKISRGDLHSLEVLADRLADMRADDSRYGFTSQQTYRAEHRLIARRRIKEVARLGKVSPDNFLRAYESLIECFHSGGLHRGKRIVSQRPRHFITALTEVLELKHASSSQAFELLHSHFVNINRAGINVLTEILHALDNKRFAVMNQNAVSGLIIAGYDRYPIRPLKTNVTPELYERFCRDAREVQNQLELKNLSEVDALFNYVYWLDE</sequence>
<dbReference type="Pfam" id="PF13091">
    <property type="entry name" value="PLDc_2"/>
    <property type="match status" value="1"/>
</dbReference>
<gene>
    <name evidence="2" type="ORF">GIW13_20550</name>
</gene>
<comment type="caution">
    <text evidence="2">The sequence shown here is derived from an EMBL/GenBank/DDBJ whole genome shotgun (WGS) entry which is preliminary data.</text>
</comment>
<dbReference type="GO" id="GO:0004519">
    <property type="term" value="F:endonuclease activity"/>
    <property type="evidence" value="ECO:0007669"/>
    <property type="project" value="UniProtKB-KW"/>
</dbReference>
<evidence type="ECO:0000259" key="1">
    <source>
        <dbReference type="Pfam" id="PF13091"/>
    </source>
</evidence>
<protein>
    <submittedName>
        <fullName evidence="2">NgoFVII family restriction endonuclease</fullName>
    </submittedName>
</protein>
<reference evidence="2 3" key="1">
    <citation type="submission" date="2019-11" db="EMBL/GenBank/DDBJ databases">
        <title>Epiphytic Pseudomonas syringae from cherry orchards.</title>
        <authorList>
            <person name="Hulin M.T."/>
        </authorList>
    </citation>
    <scope>NUCLEOTIDE SEQUENCE [LARGE SCALE GENOMIC DNA]</scope>
    <source>
        <strain evidence="2 3">PA-5-11C</strain>
    </source>
</reference>
<dbReference type="CDD" id="cd09117">
    <property type="entry name" value="PLDc_Bfil_DEXD_like"/>
    <property type="match status" value="1"/>
</dbReference>
<dbReference type="Gene3D" id="3.30.870.10">
    <property type="entry name" value="Endonuclease Chain A"/>
    <property type="match status" value="1"/>
</dbReference>
<organism evidence="2 3">
    <name type="scientific">Pseudomonas simiae</name>
    <dbReference type="NCBI Taxonomy" id="321846"/>
    <lineage>
        <taxon>Bacteria</taxon>
        <taxon>Pseudomonadati</taxon>
        <taxon>Pseudomonadota</taxon>
        <taxon>Gammaproteobacteria</taxon>
        <taxon>Pseudomonadales</taxon>
        <taxon>Pseudomonadaceae</taxon>
        <taxon>Pseudomonas</taxon>
    </lineage>
</organism>
<keyword evidence="2" id="KW-0378">Hydrolase</keyword>
<dbReference type="Proteomes" id="UP000814078">
    <property type="component" value="Unassembled WGS sequence"/>
</dbReference>
<evidence type="ECO:0000313" key="2">
    <source>
        <dbReference type="EMBL" id="MCF5320680.1"/>
    </source>
</evidence>
<feature type="domain" description="Phospholipase D-like" evidence="1">
    <location>
        <begin position="33"/>
        <end position="154"/>
    </location>
</feature>
<accession>A0ABS9GAL5</accession>
<dbReference type="RefSeq" id="WP_122686569.1">
    <property type="nucleotide sequence ID" value="NZ_WKCH01000033.1"/>
</dbReference>
<keyword evidence="2" id="KW-0540">Nuclease</keyword>
<proteinExistence type="predicted"/>
<dbReference type="SUPFAM" id="SSF56024">
    <property type="entry name" value="Phospholipase D/nuclease"/>
    <property type="match status" value="1"/>
</dbReference>
<dbReference type="InterPro" id="IPR025202">
    <property type="entry name" value="PLD-like_dom"/>
</dbReference>
<dbReference type="EMBL" id="WKCM01000039">
    <property type="protein sequence ID" value="MCF5320680.1"/>
    <property type="molecule type" value="Genomic_DNA"/>
</dbReference>
<keyword evidence="3" id="KW-1185">Reference proteome</keyword>
<evidence type="ECO:0000313" key="3">
    <source>
        <dbReference type="Proteomes" id="UP000814078"/>
    </source>
</evidence>
<name>A0ABS9GAL5_9PSED</name>
<keyword evidence="2" id="KW-0255">Endonuclease</keyword>